<dbReference type="STRING" id="1127673.GLIP_3101"/>
<gene>
    <name evidence="2" type="ORF">GLIP_3101</name>
</gene>
<sequence>MEGYIKNIELQFLVINYIGLQEKYERKKHCDKIQSNSSLTIKRTSNHKDGTKSA</sequence>
<dbReference type="Proteomes" id="UP000006334">
    <property type="component" value="Unassembled WGS sequence"/>
</dbReference>
<evidence type="ECO:0000313" key="2">
    <source>
        <dbReference type="EMBL" id="GAC15722.1"/>
    </source>
</evidence>
<dbReference type="AlphaFoldDB" id="K6YBZ2"/>
<proteinExistence type="predicted"/>
<evidence type="ECO:0000313" key="3">
    <source>
        <dbReference type="Proteomes" id="UP000006334"/>
    </source>
</evidence>
<reference evidence="2 3" key="1">
    <citation type="journal article" date="2017" name="Antonie Van Leeuwenhoek">
        <title>Rhizobium rhizosphaerae sp. nov., a novel species isolated from rice rhizosphere.</title>
        <authorList>
            <person name="Zhao J.J."/>
            <person name="Zhang J."/>
            <person name="Zhang R.J."/>
            <person name="Zhang C.W."/>
            <person name="Yin H.Q."/>
            <person name="Zhang X.X."/>
        </authorList>
    </citation>
    <scope>NUCLEOTIDE SEQUENCE [LARGE SCALE GENOMIC DNA]</scope>
    <source>
        <strain evidence="2 3">E3</strain>
    </source>
</reference>
<keyword evidence="3" id="KW-1185">Reference proteome</keyword>
<feature type="region of interest" description="Disordered" evidence="1">
    <location>
        <begin position="35"/>
        <end position="54"/>
    </location>
</feature>
<comment type="caution">
    <text evidence="2">The sequence shown here is derived from an EMBL/GenBank/DDBJ whole genome shotgun (WGS) entry which is preliminary data.</text>
</comment>
<organism evidence="2 3">
    <name type="scientific">Aliiglaciecola lipolytica E3</name>
    <dbReference type="NCBI Taxonomy" id="1127673"/>
    <lineage>
        <taxon>Bacteria</taxon>
        <taxon>Pseudomonadati</taxon>
        <taxon>Pseudomonadota</taxon>
        <taxon>Gammaproteobacteria</taxon>
        <taxon>Alteromonadales</taxon>
        <taxon>Alteromonadaceae</taxon>
        <taxon>Aliiglaciecola</taxon>
    </lineage>
</organism>
<accession>K6YBZ2</accession>
<protein>
    <submittedName>
        <fullName evidence="2">Uncharacterized protein</fullName>
    </submittedName>
</protein>
<evidence type="ECO:0000256" key="1">
    <source>
        <dbReference type="SAM" id="MobiDB-lite"/>
    </source>
</evidence>
<dbReference type="EMBL" id="BAEN01000059">
    <property type="protein sequence ID" value="GAC15722.1"/>
    <property type="molecule type" value="Genomic_DNA"/>
</dbReference>
<name>K6YBZ2_9ALTE</name>